<dbReference type="PANTHER" id="PTHR48004:SF40">
    <property type="entry name" value="LRR RECEPTOR-LIKE SERINE_THREONINE-PROTEIN KINASE GSO1"/>
    <property type="match status" value="1"/>
</dbReference>
<evidence type="ECO:0000256" key="2">
    <source>
        <dbReference type="ARBA" id="ARBA00022737"/>
    </source>
</evidence>
<keyword evidence="2" id="KW-0677">Repeat</keyword>
<evidence type="ECO:0000256" key="1">
    <source>
        <dbReference type="ARBA" id="ARBA00022614"/>
    </source>
</evidence>
<dbReference type="InterPro" id="IPR055414">
    <property type="entry name" value="LRR_R13L4/SHOC2-like"/>
</dbReference>
<keyword evidence="3" id="KW-0812">Transmembrane</keyword>
<evidence type="ECO:0000313" key="5">
    <source>
        <dbReference type="EMBL" id="NDV30686.1"/>
    </source>
</evidence>
<dbReference type="PROSITE" id="PS51450">
    <property type="entry name" value="LRR"/>
    <property type="match status" value="1"/>
</dbReference>
<dbReference type="Pfam" id="PF23598">
    <property type="entry name" value="LRR_14"/>
    <property type="match status" value="1"/>
</dbReference>
<organism evidence="5">
    <name type="scientific">Arcella intermedia</name>
    <dbReference type="NCBI Taxonomy" id="1963864"/>
    <lineage>
        <taxon>Eukaryota</taxon>
        <taxon>Amoebozoa</taxon>
        <taxon>Tubulinea</taxon>
        <taxon>Elardia</taxon>
        <taxon>Arcellinida</taxon>
        <taxon>Sphaerothecina</taxon>
        <taxon>Arcellidae</taxon>
        <taxon>Arcella</taxon>
    </lineage>
</organism>
<dbReference type="EMBL" id="GIBP01001717">
    <property type="protein sequence ID" value="NDV30686.1"/>
    <property type="molecule type" value="Transcribed_RNA"/>
</dbReference>
<dbReference type="InterPro" id="IPR032675">
    <property type="entry name" value="LRR_dom_sf"/>
</dbReference>
<reference evidence="5" key="1">
    <citation type="journal article" date="2020" name="J. Eukaryot. Microbiol.">
        <title>De novo Sequencing, Assembly and Annotation of the Transcriptome for the Free-Living Testate Amoeba Arcella intermedia.</title>
        <authorList>
            <person name="Ribeiro G.M."/>
            <person name="Porfirio-Sousa A.L."/>
            <person name="Maurer-Alcala X.X."/>
            <person name="Katz L.A."/>
            <person name="Lahr D.J.G."/>
        </authorList>
    </citation>
    <scope>NUCLEOTIDE SEQUENCE</scope>
</reference>
<name>A0A6B2L141_9EUKA</name>
<evidence type="ECO:0000259" key="4">
    <source>
        <dbReference type="Pfam" id="PF23598"/>
    </source>
</evidence>
<feature type="domain" description="Disease resistance R13L4/SHOC-2-like LRR" evidence="4">
    <location>
        <begin position="46"/>
        <end position="157"/>
    </location>
</feature>
<dbReference type="SUPFAM" id="SSF52058">
    <property type="entry name" value="L domain-like"/>
    <property type="match status" value="1"/>
</dbReference>
<keyword evidence="1" id="KW-0433">Leucine-rich repeat</keyword>
<dbReference type="InterPro" id="IPR001611">
    <property type="entry name" value="Leu-rich_rpt"/>
</dbReference>
<proteinExistence type="predicted"/>
<dbReference type="Gene3D" id="3.80.10.10">
    <property type="entry name" value="Ribonuclease Inhibitor"/>
    <property type="match status" value="3"/>
</dbReference>
<dbReference type="Pfam" id="PF00560">
    <property type="entry name" value="LRR_1"/>
    <property type="match status" value="2"/>
</dbReference>
<evidence type="ECO:0000256" key="3">
    <source>
        <dbReference type="SAM" id="Phobius"/>
    </source>
</evidence>
<sequence length="529" mass="59272">MENLLELSLIRTPINGSIPKEIENLTSLEWMDLHLNKLACTIPIEIRNLRSLSYFDINGNSISGTIPTEIGSLKRLEYLDVGGNLISGTIPTEIGNLRILNFLDFLTNSLSGTIPKEIGNCTLLTNFFLSNNNLSGTIPPEFTYLTKLKELNLSYNKLSGTIPSFLAYFNILDLSYNQLSGTVPLFFGTLSSLDLSNNQLSGTIPKLSLTLASPMNIDLSSNNFNGLIPNWFQIYPNLYFFSNQTNYYDQTFNYWIRSFRYFGWCGVVVFDCDCFQSKCLLSCYDNKYILPLLSPPYTVKICNTSLNVTNSTVPGPDMNHSNTSIDYLQIIDVQGFASIQWNGEPFVNISNSKVQINENLSIFSLALFNSDVIVNGSYSITNGSLLLLHSHLIIKESMKFGGTMTFIGISLISCFDSIEIQSTTIFVDWNKKDTQELISFTNQSKIDLSSILVKITNTDQPNCYHLQVKSFKLILIMDCESANSNHGLIGGIVGGVIGFIFVVGLVYFPWRMKKEKASWDKFRGKLATK</sequence>
<dbReference type="PANTHER" id="PTHR48004">
    <property type="entry name" value="OS01G0149700 PROTEIN"/>
    <property type="match status" value="1"/>
</dbReference>
<dbReference type="FunFam" id="3.80.10.10:FF:000041">
    <property type="entry name" value="LRR receptor-like serine/threonine-protein kinase ERECTA"/>
    <property type="match status" value="2"/>
</dbReference>
<accession>A0A6B2L141</accession>
<dbReference type="AlphaFoldDB" id="A0A6B2L141"/>
<keyword evidence="3" id="KW-0472">Membrane</keyword>
<protein>
    <recommendedName>
        <fullName evidence="4">Disease resistance R13L4/SHOC-2-like LRR domain-containing protein</fullName>
    </recommendedName>
</protein>
<dbReference type="InterPro" id="IPR052941">
    <property type="entry name" value="StomDev_PlantInt_Reg"/>
</dbReference>
<feature type="transmembrane region" description="Helical" evidence="3">
    <location>
        <begin position="487"/>
        <end position="508"/>
    </location>
</feature>
<keyword evidence="3" id="KW-1133">Transmembrane helix</keyword>